<dbReference type="AlphaFoldDB" id="A0A0F9GFH5"/>
<evidence type="ECO:0008006" key="3">
    <source>
        <dbReference type="Google" id="ProtNLM"/>
    </source>
</evidence>
<dbReference type="Pfam" id="PF07949">
    <property type="entry name" value="YbbR"/>
    <property type="match status" value="1"/>
</dbReference>
<feature type="non-terminal residue" evidence="2">
    <location>
        <position position="1"/>
    </location>
</feature>
<keyword evidence="1" id="KW-1133">Transmembrane helix</keyword>
<dbReference type="InterPro" id="IPR053154">
    <property type="entry name" value="c-di-AMP_regulator"/>
</dbReference>
<comment type="caution">
    <text evidence="2">The sequence shown here is derived from an EMBL/GenBank/DDBJ whole genome shotgun (WGS) entry which is preliminary data.</text>
</comment>
<accession>A0A0F9GFH5</accession>
<reference evidence="2" key="1">
    <citation type="journal article" date="2015" name="Nature">
        <title>Complex archaea that bridge the gap between prokaryotes and eukaryotes.</title>
        <authorList>
            <person name="Spang A."/>
            <person name="Saw J.H."/>
            <person name="Jorgensen S.L."/>
            <person name="Zaremba-Niedzwiedzka K."/>
            <person name="Martijn J."/>
            <person name="Lind A.E."/>
            <person name="van Eijk R."/>
            <person name="Schleper C."/>
            <person name="Guy L."/>
            <person name="Ettema T.J."/>
        </authorList>
    </citation>
    <scope>NUCLEOTIDE SEQUENCE</scope>
</reference>
<keyword evidence="1" id="KW-0472">Membrane</keyword>
<dbReference type="InterPro" id="IPR012505">
    <property type="entry name" value="YbbR"/>
</dbReference>
<feature type="transmembrane region" description="Helical" evidence="1">
    <location>
        <begin position="12"/>
        <end position="32"/>
    </location>
</feature>
<dbReference type="Gene3D" id="2.170.120.30">
    <property type="match status" value="1"/>
</dbReference>
<proteinExistence type="predicted"/>
<sequence length="210" mass="22504">IIKCPLLWRKCASVSFAVMLWVAVVVIGQTVISVESQVVYSNISGDIVVADHAGRTVTLTIKGHERFLHGLGPEDIRVELDMSGLGVGRHSYEIMPDDVSHPATVRVVRVKPAHLDIRIEERVERNVPVRAVVTGFPIKGFAVRGVEVIPGAVKVEGAKSVVAGLRSLDAGPVDISGAQGDVTREVLINASQAVALEHDSVMIKVLIGKE</sequence>
<keyword evidence="1" id="KW-0812">Transmembrane</keyword>
<name>A0A0F9GFH5_9ZZZZ</name>
<gene>
    <name evidence="2" type="ORF">LCGC14_1916380</name>
</gene>
<organism evidence="2">
    <name type="scientific">marine sediment metagenome</name>
    <dbReference type="NCBI Taxonomy" id="412755"/>
    <lineage>
        <taxon>unclassified sequences</taxon>
        <taxon>metagenomes</taxon>
        <taxon>ecological metagenomes</taxon>
    </lineage>
</organism>
<dbReference type="PANTHER" id="PTHR37804:SF1">
    <property type="entry name" value="CDAA REGULATORY PROTEIN CDAR"/>
    <property type="match status" value="1"/>
</dbReference>
<dbReference type="PANTHER" id="PTHR37804">
    <property type="entry name" value="CDAA REGULATORY PROTEIN CDAR"/>
    <property type="match status" value="1"/>
</dbReference>
<protein>
    <recommendedName>
        <fullName evidence="3">YbbR-like domain-containing protein</fullName>
    </recommendedName>
</protein>
<evidence type="ECO:0000313" key="2">
    <source>
        <dbReference type="EMBL" id="KKL89271.1"/>
    </source>
</evidence>
<dbReference type="Gene3D" id="2.170.120.40">
    <property type="entry name" value="YbbR-like domain"/>
    <property type="match status" value="1"/>
</dbReference>
<dbReference type="EMBL" id="LAZR01020331">
    <property type="protein sequence ID" value="KKL89271.1"/>
    <property type="molecule type" value="Genomic_DNA"/>
</dbReference>
<evidence type="ECO:0000256" key="1">
    <source>
        <dbReference type="SAM" id="Phobius"/>
    </source>
</evidence>